<organism evidence="2 3">
    <name type="scientific">Sorangium cellulosum</name>
    <name type="common">Polyangium cellulosum</name>
    <dbReference type="NCBI Taxonomy" id="56"/>
    <lineage>
        <taxon>Bacteria</taxon>
        <taxon>Pseudomonadati</taxon>
        <taxon>Myxococcota</taxon>
        <taxon>Polyangia</taxon>
        <taxon>Polyangiales</taxon>
        <taxon>Polyangiaceae</taxon>
        <taxon>Sorangium</taxon>
    </lineage>
</organism>
<proteinExistence type="predicted"/>
<evidence type="ECO:0000313" key="3">
    <source>
        <dbReference type="Proteomes" id="UP000238348"/>
    </source>
</evidence>
<evidence type="ECO:0000256" key="1">
    <source>
        <dbReference type="SAM" id="MobiDB-lite"/>
    </source>
</evidence>
<dbReference type="AlphaFoldDB" id="A0A2L0ESI1"/>
<dbReference type="Proteomes" id="UP000238348">
    <property type="component" value="Chromosome"/>
</dbReference>
<reference evidence="2 3" key="1">
    <citation type="submission" date="2015-09" db="EMBL/GenBank/DDBJ databases">
        <title>Sorangium comparison.</title>
        <authorList>
            <person name="Zaburannyi N."/>
            <person name="Bunk B."/>
            <person name="Overmann J."/>
            <person name="Mueller R."/>
        </authorList>
    </citation>
    <scope>NUCLEOTIDE SEQUENCE [LARGE SCALE GENOMIC DNA]</scope>
    <source>
        <strain evidence="2 3">So ce26</strain>
    </source>
</reference>
<gene>
    <name evidence="2" type="ORF">SOCE26_036780</name>
</gene>
<name>A0A2L0ESI1_SORCE</name>
<sequence>MNTICCAALRRHRAAEALVSDVRIWRRSAGSRVTWRLGVWSMHGWMLARARRTRTCRRTRRTRRSIGGRTLAMRSRRSAGQKNLSGGISPLRVISCRRRPAGASVHTPRRLKKANGTPRRGPPARSSRHVVEEKMLGTPAAIRSSMTNSSRSTAPFPLRPTRHYLERASHRHLRDNVRDFILRHGVDIRAAGATHLVVMERRLPEDLRGTEAARLARDWILVVGEGGALITCYRRRRAVRFIHRKSGRPSARSEGRPRQAPKARARHSGGGAAC</sequence>
<evidence type="ECO:0008006" key="4">
    <source>
        <dbReference type="Google" id="ProtNLM"/>
    </source>
</evidence>
<protein>
    <recommendedName>
        <fullName evidence="4">DUF4258 domain-containing protein</fullName>
    </recommendedName>
</protein>
<feature type="region of interest" description="Disordered" evidence="1">
    <location>
        <begin position="100"/>
        <end position="130"/>
    </location>
</feature>
<accession>A0A2L0ESI1</accession>
<feature type="region of interest" description="Disordered" evidence="1">
    <location>
        <begin position="244"/>
        <end position="274"/>
    </location>
</feature>
<dbReference type="EMBL" id="CP012673">
    <property type="protein sequence ID" value="AUX42249.1"/>
    <property type="molecule type" value="Genomic_DNA"/>
</dbReference>
<evidence type="ECO:0000313" key="2">
    <source>
        <dbReference type="EMBL" id="AUX42249.1"/>
    </source>
</evidence>